<dbReference type="Proteomes" id="UP001165160">
    <property type="component" value="Unassembled WGS sequence"/>
</dbReference>
<feature type="region of interest" description="Disordered" evidence="1">
    <location>
        <begin position="76"/>
        <end position="107"/>
    </location>
</feature>
<evidence type="ECO:0000256" key="1">
    <source>
        <dbReference type="SAM" id="MobiDB-lite"/>
    </source>
</evidence>
<feature type="compositionally biased region" description="Polar residues" evidence="1">
    <location>
        <begin position="244"/>
        <end position="261"/>
    </location>
</feature>
<evidence type="ECO:0000313" key="3">
    <source>
        <dbReference type="EMBL" id="GMH86170.1"/>
    </source>
</evidence>
<organism evidence="3 4">
    <name type="scientific">Triparma verrucosa</name>
    <dbReference type="NCBI Taxonomy" id="1606542"/>
    <lineage>
        <taxon>Eukaryota</taxon>
        <taxon>Sar</taxon>
        <taxon>Stramenopiles</taxon>
        <taxon>Ochrophyta</taxon>
        <taxon>Bolidophyceae</taxon>
        <taxon>Parmales</taxon>
        <taxon>Triparmaceae</taxon>
        <taxon>Triparma</taxon>
    </lineage>
</organism>
<dbReference type="InterPro" id="IPR013216">
    <property type="entry name" value="Methyltransf_11"/>
</dbReference>
<dbReference type="Gene3D" id="3.40.50.150">
    <property type="entry name" value="Vaccinia Virus protein VP39"/>
    <property type="match status" value="1"/>
</dbReference>
<feature type="region of interest" description="Disordered" evidence="1">
    <location>
        <begin position="234"/>
        <end position="261"/>
    </location>
</feature>
<comment type="caution">
    <text evidence="3">The sequence shown here is derived from an EMBL/GenBank/DDBJ whole genome shotgun (WGS) entry which is preliminary data.</text>
</comment>
<keyword evidence="4" id="KW-1185">Reference proteome</keyword>
<feature type="region of interest" description="Disordered" evidence="1">
    <location>
        <begin position="1"/>
        <end position="61"/>
    </location>
</feature>
<evidence type="ECO:0000259" key="2">
    <source>
        <dbReference type="Pfam" id="PF08241"/>
    </source>
</evidence>
<dbReference type="GO" id="GO:0008757">
    <property type="term" value="F:S-adenosylmethionine-dependent methyltransferase activity"/>
    <property type="evidence" value="ECO:0007669"/>
    <property type="project" value="InterPro"/>
</dbReference>
<dbReference type="AlphaFoldDB" id="A0A9W7BHB1"/>
<dbReference type="PANTHER" id="PTHR43861">
    <property type="entry name" value="TRANS-ACONITATE 2-METHYLTRANSFERASE-RELATED"/>
    <property type="match status" value="1"/>
</dbReference>
<accession>A0A9W7BHB1</accession>
<gene>
    <name evidence="3" type="ORF">TrVE_jg12335</name>
</gene>
<feature type="domain" description="Methyltransferase type 11" evidence="2">
    <location>
        <begin position="295"/>
        <end position="388"/>
    </location>
</feature>
<dbReference type="PANTHER" id="PTHR43861:SF1">
    <property type="entry name" value="TRANS-ACONITATE 2-METHYLTRANSFERASE"/>
    <property type="match status" value="1"/>
</dbReference>
<evidence type="ECO:0000313" key="4">
    <source>
        <dbReference type="Proteomes" id="UP001165160"/>
    </source>
</evidence>
<dbReference type="SUPFAM" id="SSF53335">
    <property type="entry name" value="S-adenosyl-L-methionine-dependent methyltransferases"/>
    <property type="match status" value="1"/>
</dbReference>
<protein>
    <recommendedName>
        <fullName evidence="2">Methyltransferase type 11 domain-containing protein</fullName>
    </recommendedName>
</protein>
<dbReference type="InterPro" id="IPR029063">
    <property type="entry name" value="SAM-dependent_MTases_sf"/>
</dbReference>
<dbReference type="EMBL" id="BRXX01000057">
    <property type="protein sequence ID" value="GMH86170.1"/>
    <property type="molecule type" value="Genomic_DNA"/>
</dbReference>
<dbReference type="CDD" id="cd02440">
    <property type="entry name" value="AdoMet_MTases"/>
    <property type="match status" value="1"/>
</dbReference>
<sequence>MEEAKRPRGKVKAHQPPPDPDQQSTDRGGGGMSGKLKKKILKTKRKKNTARRKQQENEHDIEEVLVALEEIAIGDVGGTADEGGNVPPQPPIKPLESKSKSESKSSPLKNLLDQFHQLPSLNSAASSKLRAAQAKKNPKKPLTKVDIRTINLWCELALKSIPLSPSFSFLQQAFQSGPYSGGTPFNVNRLRNAHPTSPYLKTLSDVSLTTLKSFSGGTERQNEKVNEVVRKIERNQSSRGGGSHSNKNGPNTSAGVTDWNNPENAAKLEKSYSSKTSVNQRKWIFSKIGSNARVLDYGCGPGYLLEMFGDHSVGADTSEAMCEMSRKRNPGKAVVHLELEDGRDVSREFEEKFFDCIVVCQVLLYMESPMEAIRRLHRLLKPEGKLILVETDWDSLIVDIEDRELFNTVKRNCLRTFLDPHMGRKLVGLMSEGFDVVDVDSFNMNSTGKDTNDFMHNWAFKTVPNKLGKFEVEEKIVQEWLAVMEEKQKKRKFYCSLDRSMVVGSRRDWIESDDSSSDDSDDESV</sequence>
<name>A0A9W7BHB1_9STRA</name>
<reference evidence="4" key="1">
    <citation type="journal article" date="2023" name="Commun. Biol.">
        <title>Genome analysis of Parmales, the sister group of diatoms, reveals the evolutionary specialization of diatoms from phago-mixotrophs to photoautotrophs.</title>
        <authorList>
            <person name="Ban H."/>
            <person name="Sato S."/>
            <person name="Yoshikawa S."/>
            <person name="Yamada K."/>
            <person name="Nakamura Y."/>
            <person name="Ichinomiya M."/>
            <person name="Sato N."/>
            <person name="Blanc-Mathieu R."/>
            <person name="Endo H."/>
            <person name="Kuwata A."/>
            <person name="Ogata H."/>
        </authorList>
    </citation>
    <scope>NUCLEOTIDE SEQUENCE [LARGE SCALE GENOMIC DNA]</scope>
    <source>
        <strain evidence="4">NIES 3699</strain>
    </source>
</reference>
<dbReference type="Pfam" id="PF08241">
    <property type="entry name" value="Methyltransf_11"/>
    <property type="match status" value="1"/>
</dbReference>
<feature type="compositionally biased region" description="Basic residues" evidence="1">
    <location>
        <begin position="35"/>
        <end position="52"/>
    </location>
</feature>
<proteinExistence type="predicted"/>